<proteinExistence type="predicted"/>
<evidence type="ECO:0000259" key="1">
    <source>
        <dbReference type="Pfam" id="PF04909"/>
    </source>
</evidence>
<dbReference type="Gene3D" id="3.20.20.140">
    <property type="entry name" value="Metal-dependent hydrolases"/>
    <property type="match status" value="1"/>
</dbReference>
<dbReference type="InterPro" id="IPR032466">
    <property type="entry name" value="Metal_Hydrolase"/>
</dbReference>
<sequence length="253" mass="28664">MNEIFDAHMHFSLNASNPRQDLCDRMAQSGITKAMLILNRAEEKQLFEQDFSFFQKHSDQFRIAAILNVRDDSPLAFFENCARSGMPLFVKLHPRITDIQRADFPLICDYLALLQCRTVIIDCFAYGHHLENHIGMELGIELAQRFPQTNFVLAHAGGSRLLECMLCTRTLPNIFYDISLSCCYLYGASTHADMVQLLKFNASRTLFGSDYPDFLPAKAVENGLALADEAGLNDIQKAALFRENAERLYPAAR</sequence>
<accession>A0A845SS37</accession>
<dbReference type="InterPro" id="IPR006680">
    <property type="entry name" value="Amidohydro-rel"/>
</dbReference>
<dbReference type="Proteomes" id="UP000462501">
    <property type="component" value="Unassembled WGS sequence"/>
</dbReference>
<dbReference type="EMBL" id="VIQT01000001">
    <property type="protein sequence ID" value="NDO37668.1"/>
    <property type="molecule type" value="Genomic_DNA"/>
</dbReference>
<dbReference type="SUPFAM" id="SSF51556">
    <property type="entry name" value="Metallo-dependent hydrolases"/>
    <property type="match status" value="1"/>
</dbReference>
<dbReference type="Pfam" id="PF04909">
    <property type="entry name" value="Amidohydro_2"/>
    <property type="match status" value="1"/>
</dbReference>
<name>A0A845SS37_9FIRM</name>
<protein>
    <submittedName>
        <fullName evidence="2">Amidohydrolase family protein</fullName>
    </submittedName>
</protein>
<feature type="domain" description="Amidohydrolase-related" evidence="1">
    <location>
        <begin position="131"/>
        <end position="250"/>
    </location>
</feature>
<dbReference type="RefSeq" id="WP_162220167.1">
    <property type="nucleotide sequence ID" value="NZ_JANJZM010000022.1"/>
</dbReference>
<evidence type="ECO:0000313" key="3">
    <source>
        <dbReference type="Proteomes" id="UP000462501"/>
    </source>
</evidence>
<evidence type="ECO:0000313" key="2">
    <source>
        <dbReference type="EMBL" id="NDO37668.1"/>
    </source>
</evidence>
<keyword evidence="2" id="KW-0378">Hydrolase</keyword>
<reference evidence="2 3" key="1">
    <citation type="submission" date="2019-06" db="EMBL/GenBank/DDBJ databases">
        <title>Draft genome sequences of 15 bacterial species constituting the stable defined intestinal microbiota of the GM15 gnotobiotic mouse model.</title>
        <authorList>
            <person name="Elie C."/>
            <person name="Mathieu A."/>
            <person name="Saliou A."/>
            <person name="Darnaud M."/>
            <person name="Leulier F."/>
            <person name="Tamellini A."/>
        </authorList>
    </citation>
    <scope>NUCLEOTIDE SEQUENCE [LARGE SCALE GENOMIC DNA]</scope>
    <source>
        <strain evidence="2 3">JM4-15</strain>
    </source>
</reference>
<dbReference type="GO" id="GO:0016787">
    <property type="term" value="F:hydrolase activity"/>
    <property type="evidence" value="ECO:0007669"/>
    <property type="project" value="UniProtKB-KW"/>
</dbReference>
<comment type="caution">
    <text evidence="2">The sequence shown here is derived from an EMBL/GenBank/DDBJ whole genome shotgun (WGS) entry which is preliminary data.</text>
</comment>
<gene>
    <name evidence="2" type="ORF">FMM72_00140</name>
</gene>
<organism evidence="2 3">
    <name type="scientific">Anaerotruncus colihominis</name>
    <dbReference type="NCBI Taxonomy" id="169435"/>
    <lineage>
        <taxon>Bacteria</taxon>
        <taxon>Bacillati</taxon>
        <taxon>Bacillota</taxon>
        <taxon>Clostridia</taxon>
        <taxon>Eubacteriales</taxon>
        <taxon>Oscillospiraceae</taxon>
        <taxon>Anaerotruncus</taxon>
    </lineage>
</organism>
<dbReference type="AlphaFoldDB" id="A0A845SS37"/>